<dbReference type="Pfam" id="PF02954">
    <property type="entry name" value="HTH_8"/>
    <property type="match status" value="1"/>
</dbReference>
<evidence type="ECO:0000256" key="1">
    <source>
        <dbReference type="ARBA" id="ARBA00022741"/>
    </source>
</evidence>
<dbReference type="AlphaFoldDB" id="A0A1T4VKP2"/>
<dbReference type="PROSITE" id="PS50045">
    <property type="entry name" value="SIGMA54_INTERACT_4"/>
    <property type="match status" value="1"/>
</dbReference>
<dbReference type="PANTHER" id="PTHR32071">
    <property type="entry name" value="TRANSCRIPTIONAL REGULATORY PROTEIN"/>
    <property type="match status" value="1"/>
</dbReference>
<dbReference type="RefSeq" id="WP_078683851.1">
    <property type="nucleotide sequence ID" value="NZ_FUYA01000001.1"/>
</dbReference>
<evidence type="ECO:0000256" key="3">
    <source>
        <dbReference type="ARBA" id="ARBA00023015"/>
    </source>
</evidence>
<accession>A0A1T4VKP2</accession>
<dbReference type="InterPro" id="IPR003593">
    <property type="entry name" value="AAA+_ATPase"/>
</dbReference>
<dbReference type="FunFam" id="3.40.50.300:FF:000006">
    <property type="entry name" value="DNA-binding transcriptional regulator NtrC"/>
    <property type="match status" value="1"/>
</dbReference>
<dbReference type="SUPFAM" id="SSF52540">
    <property type="entry name" value="P-loop containing nucleoside triphosphate hydrolases"/>
    <property type="match status" value="1"/>
</dbReference>
<dbReference type="InterPro" id="IPR029016">
    <property type="entry name" value="GAF-like_dom_sf"/>
</dbReference>
<dbReference type="InterPro" id="IPR027417">
    <property type="entry name" value="P-loop_NTPase"/>
</dbReference>
<keyword evidence="1" id="KW-0547">Nucleotide-binding</keyword>
<dbReference type="GO" id="GO:0043565">
    <property type="term" value="F:sequence-specific DNA binding"/>
    <property type="evidence" value="ECO:0007669"/>
    <property type="project" value="InterPro"/>
</dbReference>
<dbReference type="Gene3D" id="3.40.50.300">
    <property type="entry name" value="P-loop containing nucleotide triphosphate hydrolases"/>
    <property type="match status" value="1"/>
</dbReference>
<dbReference type="SUPFAM" id="SSF55781">
    <property type="entry name" value="GAF domain-like"/>
    <property type="match status" value="1"/>
</dbReference>
<evidence type="ECO:0000256" key="4">
    <source>
        <dbReference type="ARBA" id="ARBA00023125"/>
    </source>
</evidence>
<dbReference type="InterPro" id="IPR009057">
    <property type="entry name" value="Homeodomain-like_sf"/>
</dbReference>
<dbReference type="SMART" id="SM00065">
    <property type="entry name" value="GAF"/>
    <property type="match status" value="1"/>
</dbReference>
<keyword evidence="5" id="KW-0804">Transcription</keyword>
<organism evidence="7 8">
    <name type="scientific">Desulfobaculum bizertense DSM 18034</name>
    <dbReference type="NCBI Taxonomy" id="1121442"/>
    <lineage>
        <taxon>Bacteria</taxon>
        <taxon>Pseudomonadati</taxon>
        <taxon>Thermodesulfobacteriota</taxon>
        <taxon>Desulfovibrionia</taxon>
        <taxon>Desulfovibrionales</taxon>
        <taxon>Desulfovibrionaceae</taxon>
        <taxon>Desulfobaculum</taxon>
    </lineage>
</organism>
<dbReference type="Gene3D" id="1.10.8.60">
    <property type="match status" value="1"/>
</dbReference>
<dbReference type="InterPro" id="IPR025943">
    <property type="entry name" value="Sigma_54_int_dom_ATP-bd_2"/>
</dbReference>
<dbReference type="Pfam" id="PF01590">
    <property type="entry name" value="GAF"/>
    <property type="match status" value="1"/>
</dbReference>
<dbReference type="InterPro" id="IPR025662">
    <property type="entry name" value="Sigma_54_int_dom_ATP-bd_1"/>
</dbReference>
<evidence type="ECO:0000313" key="7">
    <source>
        <dbReference type="EMBL" id="SKA65493.1"/>
    </source>
</evidence>
<keyword evidence="4" id="KW-0238">DNA-binding</keyword>
<keyword evidence="8" id="KW-1185">Reference proteome</keyword>
<dbReference type="PROSITE" id="PS00676">
    <property type="entry name" value="SIGMA54_INTERACT_2"/>
    <property type="match status" value="1"/>
</dbReference>
<dbReference type="EMBL" id="FUYA01000001">
    <property type="protein sequence ID" value="SKA65493.1"/>
    <property type="molecule type" value="Genomic_DNA"/>
</dbReference>
<dbReference type="PROSITE" id="PS00688">
    <property type="entry name" value="SIGMA54_INTERACT_3"/>
    <property type="match status" value="1"/>
</dbReference>
<dbReference type="Pfam" id="PF25601">
    <property type="entry name" value="AAA_lid_14"/>
    <property type="match status" value="1"/>
</dbReference>
<dbReference type="OrthoDB" id="9763792at2"/>
<dbReference type="InterPro" id="IPR002197">
    <property type="entry name" value="HTH_Fis"/>
</dbReference>
<evidence type="ECO:0000256" key="5">
    <source>
        <dbReference type="ARBA" id="ARBA00023163"/>
    </source>
</evidence>
<dbReference type="STRING" id="1121442.SAMN02745702_00559"/>
<dbReference type="Gene3D" id="3.30.450.40">
    <property type="match status" value="1"/>
</dbReference>
<dbReference type="Gene3D" id="1.10.10.60">
    <property type="entry name" value="Homeodomain-like"/>
    <property type="match status" value="1"/>
</dbReference>
<dbReference type="CDD" id="cd00009">
    <property type="entry name" value="AAA"/>
    <property type="match status" value="1"/>
</dbReference>
<dbReference type="Proteomes" id="UP000189733">
    <property type="component" value="Unassembled WGS sequence"/>
</dbReference>
<dbReference type="PROSITE" id="PS00675">
    <property type="entry name" value="SIGMA54_INTERACT_1"/>
    <property type="match status" value="1"/>
</dbReference>
<dbReference type="SMART" id="SM00382">
    <property type="entry name" value="AAA"/>
    <property type="match status" value="1"/>
</dbReference>
<evidence type="ECO:0000259" key="6">
    <source>
        <dbReference type="PROSITE" id="PS50045"/>
    </source>
</evidence>
<dbReference type="InterPro" id="IPR058031">
    <property type="entry name" value="AAA_lid_NorR"/>
</dbReference>
<sequence length="528" mass="58938">MTRLAISSEKQSAYFQTLVRIVEEIGPRGSMQSGLKSLLRTLCENHGYKRALLTIFDPETNSLKLTVTVGSQRYSEVSYQPGQGVTGQVMDSGESVIVPVQKDDPHFLNLAFGRTKEEMSKLGFICVPVRHADDNNQTEVLGTLSVDVPAGTQEELEADCNFLQVVASLVAKEVASLQEEMAMQRHLLAQGMTQEPHDSSDDTFSHPNIIAASKPMRMVLQQVSQVGPSRATVLLRGESGTGKELLAEAIHSVSPRKNKPLIKLNCAALPAELIESELFGHVKGAFTGAVSSKKGLFELADGGTLFLDEIGELSLEAQAKLLRAIQEREIQRIGSEQTIRVDARLITATNRSLEQMLEDGTLREDLFYRINVFPIFIPPLRERRLDILPLAEHFMQRFSEEYKKDVKRISTPAIDMLQQYHWPGNVRELGNCMERAVLICDEEVIRTYHLPPSLQTAESSATDTNLSFGESVARFEQELLVDALKKARGNMLQAARDLKASYRIINYKVKKYHLDPKKFAVGKSRKRS</sequence>
<reference evidence="7 8" key="1">
    <citation type="submission" date="2017-02" db="EMBL/GenBank/DDBJ databases">
        <authorList>
            <person name="Peterson S.W."/>
        </authorList>
    </citation>
    <scope>NUCLEOTIDE SEQUENCE [LARGE SCALE GENOMIC DNA]</scope>
    <source>
        <strain evidence="7 8">DSM 18034</strain>
    </source>
</reference>
<name>A0A1T4VKP2_9BACT</name>
<dbReference type="InterPro" id="IPR025944">
    <property type="entry name" value="Sigma_54_int_dom_CS"/>
</dbReference>
<dbReference type="PRINTS" id="PR01590">
    <property type="entry name" value="HTHFIS"/>
</dbReference>
<dbReference type="InterPro" id="IPR003018">
    <property type="entry name" value="GAF"/>
</dbReference>
<feature type="domain" description="Sigma-54 factor interaction" evidence="6">
    <location>
        <begin position="209"/>
        <end position="438"/>
    </location>
</feature>
<dbReference type="GO" id="GO:0006355">
    <property type="term" value="P:regulation of DNA-templated transcription"/>
    <property type="evidence" value="ECO:0007669"/>
    <property type="project" value="InterPro"/>
</dbReference>
<dbReference type="InterPro" id="IPR002078">
    <property type="entry name" value="Sigma_54_int"/>
</dbReference>
<dbReference type="GO" id="GO:0005524">
    <property type="term" value="F:ATP binding"/>
    <property type="evidence" value="ECO:0007669"/>
    <property type="project" value="UniProtKB-KW"/>
</dbReference>
<evidence type="ECO:0000256" key="2">
    <source>
        <dbReference type="ARBA" id="ARBA00022840"/>
    </source>
</evidence>
<protein>
    <submittedName>
        <fullName evidence="7">Nif-specific regulatory protein</fullName>
    </submittedName>
</protein>
<evidence type="ECO:0000313" key="8">
    <source>
        <dbReference type="Proteomes" id="UP000189733"/>
    </source>
</evidence>
<keyword evidence="3" id="KW-0805">Transcription regulation</keyword>
<dbReference type="Pfam" id="PF00158">
    <property type="entry name" value="Sigma54_activat"/>
    <property type="match status" value="1"/>
</dbReference>
<dbReference type="SUPFAM" id="SSF46689">
    <property type="entry name" value="Homeodomain-like"/>
    <property type="match status" value="1"/>
</dbReference>
<gene>
    <name evidence="7" type="ORF">SAMN02745702_00559</name>
</gene>
<keyword evidence="2" id="KW-0067">ATP-binding</keyword>
<proteinExistence type="predicted"/>